<keyword evidence="2" id="KW-1185">Reference proteome</keyword>
<reference evidence="1 2" key="1">
    <citation type="submission" date="2023-08" db="EMBL/GenBank/DDBJ databases">
        <title>Oxalobacteraceae gen .nov., isolated from river sludge outside the plant.</title>
        <authorList>
            <person name="Zhao S.Y."/>
        </authorList>
    </citation>
    <scope>NUCLEOTIDE SEQUENCE [LARGE SCALE GENOMIC DNA]</scope>
    <source>
        <strain evidence="1 2">R-40</strain>
    </source>
</reference>
<sequence>MLLTSVIHIPFAGNPGASSPDSGGLALGNACKKAALFPAAKSVPIKCPFLISRISIVFPVLNDDGSKMAGTQACLALPLIDVLWRSATF</sequence>
<dbReference type="Proteomes" id="UP001225596">
    <property type="component" value="Unassembled WGS sequence"/>
</dbReference>
<name>A0ABU1BMC6_9BURK</name>
<organism evidence="1 2">
    <name type="scientific">Keguizhuia sedimenti</name>
    <dbReference type="NCBI Taxonomy" id="3064264"/>
    <lineage>
        <taxon>Bacteria</taxon>
        <taxon>Pseudomonadati</taxon>
        <taxon>Pseudomonadota</taxon>
        <taxon>Betaproteobacteria</taxon>
        <taxon>Burkholderiales</taxon>
        <taxon>Oxalobacteraceae</taxon>
        <taxon>Keguizhuia</taxon>
    </lineage>
</organism>
<accession>A0ABU1BMC6</accession>
<proteinExistence type="predicted"/>
<evidence type="ECO:0000313" key="2">
    <source>
        <dbReference type="Proteomes" id="UP001225596"/>
    </source>
</evidence>
<protein>
    <submittedName>
        <fullName evidence="1">Uncharacterized protein</fullName>
    </submittedName>
</protein>
<comment type="caution">
    <text evidence="1">The sequence shown here is derived from an EMBL/GenBank/DDBJ whole genome shotgun (WGS) entry which is preliminary data.</text>
</comment>
<gene>
    <name evidence="1" type="ORF">Q8A64_06880</name>
</gene>
<dbReference type="EMBL" id="JAUYVH010000002">
    <property type="protein sequence ID" value="MDQ9170137.1"/>
    <property type="molecule type" value="Genomic_DNA"/>
</dbReference>
<evidence type="ECO:0000313" key="1">
    <source>
        <dbReference type="EMBL" id="MDQ9170137.1"/>
    </source>
</evidence>
<dbReference type="RefSeq" id="WP_338436050.1">
    <property type="nucleotide sequence ID" value="NZ_JAUYVH010000002.1"/>
</dbReference>